<gene>
    <name evidence="1" type="primary">TMS1</name>
    <name evidence="1" type="ORF">H2198_007168</name>
</gene>
<evidence type="ECO:0000313" key="1">
    <source>
        <dbReference type="EMBL" id="KAJ9653657.1"/>
    </source>
</evidence>
<protein>
    <submittedName>
        <fullName evidence="1">Membrane protein tms1</fullName>
    </submittedName>
</protein>
<name>A0ACC3A0P1_9EURO</name>
<proteinExistence type="predicted"/>
<dbReference type="Proteomes" id="UP001172386">
    <property type="component" value="Unassembled WGS sequence"/>
</dbReference>
<accession>A0ACC3A0P1</accession>
<evidence type="ECO:0000313" key="2">
    <source>
        <dbReference type="Proteomes" id="UP001172386"/>
    </source>
</evidence>
<keyword evidence="2" id="KW-1185">Reference proteome</keyword>
<organism evidence="1 2">
    <name type="scientific">Neophaeococcomyces mojaviensis</name>
    <dbReference type="NCBI Taxonomy" id="3383035"/>
    <lineage>
        <taxon>Eukaryota</taxon>
        <taxon>Fungi</taxon>
        <taxon>Dikarya</taxon>
        <taxon>Ascomycota</taxon>
        <taxon>Pezizomycotina</taxon>
        <taxon>Eurotiomycetes</taxon>
        <taxon>Chaetothyriomycetidae</taxon>
        <taxon>Chaetothyriales</taxon>
        <taxon>Chaetothyriales incertae sedis</taxon>
        <taxon>Neophaeococcomyces</taxon>
    </lineage>
</organism>
<reference evidence="1" key="1">
    <citation type="submission" date="2022-10" db="EMBL/GenBank/DDBJ databases">
        <title>Culturing micro-colonial fungi from biological soil crusts in the Mojave desert and describing Neophaeococcomyces mojavensis, and introducing the new genera and species Taxawa tesnikishii.</title>
        <authorList>
            <person name="Kurbessoian T."/>
            <person name="Stajich J.E."/>
        </authorList>
    </citation>
    <scope>NUCLEOTIDE SEQUENCE</scope>
    <source>
        <strain evidence="1">JES_112</strain>
    </source>
</reference>
<comment type="caution">
    <text evidence="1">The sequence shown here is derived from an EMBL/GenBank/DDBJ whole genome shotgun (WGS) entry which is preliminary data.</text>
</comment>
<dbReference type="EMBL" id="JAPDRQ010000145">
    <property type="protein sequence ID" value="KAJ9653657.1"/>
    <property type="molecule type" value="Genomic_DNA"/>
</dbReference>
<sequence>MATRIAYAFILLLNSIFAWIMLTPWAIRKLEHLTLDYMTFQCGSSECYGYMAVQRINFALGLFHFLLSFLLIGVRNTKDGRAGVQNGFWGPKIIAWIAFIVISFLIPEQFFMFYGKYIAFSGAMVFVLLGLVLLVDLAHTWVETCLDKAEDDTNPNASIWRYVLVGSTFSMYLAATAMTIIMYIFFAGNTCGMNNTAITINLIAMLVVTVISMAPRVQEENSKAGIGQAAMVAVYCTYLTFSAVCMEPDDKKCNPLIRARGARTTTIVLGAIVTLLTVAYTTTRAATQSFFGNPSGHIALSDEDGFAGSSADTNMSSVITTQPKKSNRRMALEAAIAEGSLPASTKLDDDSDDDEETDSRGGKHVKDDERRATQYNYSLFHVIFLLATCWVATLLTQSVDPNNDSDFTPLGRTYAASWIKIVSAWVCYLIYTWSLVAPILLTGRDFS</sequence>